<sequence>MSIRIQIYDVVKRGIDIFGAGTGLVVLSPVIGAVALVVRAKLGSPVLFKQDRPGRNGKIFTLYKFRSMLDVDETKNLVNDEDRLTSFGRVLRSTSVDELPSLLNVLRGDMSLVGPRPLLVSYLQRYTPEQSRRHEVRPGVTGLAQVRGRNAISWDEKFRFDVEYVDSCSFFLDVQIIVKTCFAVLRRQGITQADHVTTAKFGEENDA</sequence>
<dbReference type="GO" id="GO:0016740">
    <property type="term" value="F:transferase activity"/>
    <property type="evidence" value="ECO:0007669"/>
    <property type="project" value="UniProtKB-KW"/>
</dbReference>
<accession>A0ABP9TRS1</accession>
<evidence type="ECO:0000256" key="1">
    <source>
        <dbReference type="ARBA" id="ARBA00006464"/>
    </source>
</evidence>
<feature type="domain" description="Bacterial sugar transferase" evidence="3">
    <location>
        <begin position="12"/>
        <end position="185"/>
    </location>
</feature>
<reference evidence="5" key="1">
    <citation type="journal article" date="2019" name="Int. J. Syst. Evol. Microbiol.">
        <title>The Global Catalogue of Microorganisms (GCM) 10K type strain sequencing project: providing services to taxonomists for standard genome sequencing and annotation.</title>
        <authorList>
            <consortium name="The Broad Institute Genomics Platform"/>
            <consortium name="The Broad Institute Genome Sequencing Center for Infectious Disease"/>
            <person name="Wu L."/>
            <person name="Ma J."/>
        </authorList>
    </citation>
    <scope>NUCLEOTIDE SEQUENCE [LARGE SCALE GENOMIC DNA]</scope>
    <source>
        <strain evidence="5">JCM 18952</strain>
    </source>
</reference>
<dbReference type="EMBL" id="BAABLK010000034">
    <property type="protein sequence ID" value="GAA5227784.1"/>
    <property type="molecule type" value="Genomic_DNA"/>
</dbReference>
<comment type="caution">
    <text evidence="4">The sequence shown here is derived from an EMBL/GenBank/DDBJ whole genome shotgun (WGS) entry which is preliminary data.</text>
</comment>
<keyword evidence="5" id="KW-1185">Reference proteome</keyword>
<dbReference type="Proteomes" id="UP001501257">
    <property type="component" value="Unassembled WGS sequence"/>
</dbReference>
<gene>
    <name evidence="4" type="ORF">GCM10025778_23170</name>
</gene>
<evidence type="ECO:0000259" key="3">
    <source>
        <dbReference type="Pfam" id="PF02397"/>
    </source>
</evidence>
<keyword evidence="2" id="KW-0812">Transmembrane</keyword>
<dbReference type="InterPro" id="IPR003362">
    <property type="entry name" value="Bact_transf"/>
</dbReference>
<evidence type="ECO:0000256" key="2">
    <source>
        <dbReference type="SAM" id="Phobius"/>
    </source>
</evidence>
<feature type="transmembrane region" description="Helical" evidence="2">
    <location>
        <begin position="17"/>
        <end position="38"/>
    </location>
</feature>
<name>A0ABP9TRS1_9MICC</name>
<dbReference type="PANTHER" id="PTHR30576:SF8">
    <property type="entry name" value="UNDECAPRENYL-PHOSPHATE GALACTOSE PHOSPHOTRANSFERASE"/>
    <property type="match status" value="1"/>
</dbReference>
<keyword evidence="2" id="KW-0472">Membrane</keyword>
<keyword evidence="2" id="KW-1133">Transmembrane helix</keyword>
<dbReference type="PANTHER" id="PTHR30576">
    <property type="entry name" value="COLANIC BIOSYNTHESIS UDP-GLUCOSE LIPID CARRIER TRANSFERASE"/>
    <property type="match status" value="1"/>
</dbReference>
<evidence type="ECO:0000313" key="5">
    <source>
        <dbReference type="Proteomes" id="UP001501257"/>
    </source>
</evidence>
<comment type="similarity">
    <text evidence="1">Belongs to the bacterial sugar transferase family.</text>
</comment>
<proteinExistence type="inferred from homology"/>
<dbReference type="RefSeq" id="WP_210100175.1">
    <property type="nucleotide sequence ID" value="NZ_BAABLK010000034.1"/>
</dbReference>
<protein>
    <submittedName>
        <fullName evidence="4">Sugar transferase</fullName>
    </submittedName>
</protein>
<keyword evidence="4" id="KW-0808">Transferase</keyword>
<evidence type="ECO:0000313" key="4">
    <source>
        <dbReference type="EMBL" id="GAA5227784.1"/>
    </source>
</evidence>
<organism evidence="4 5">
    <name type="scientific">Paeniglutamicibacter antarcticus</name>
    <dbReference type="NCBI Taxonomy" id="494023"/>
    <lineage>
        <taxon>Bacteria</taxon>
        <taxon>Bacillati</taxon>
        <taxon>Actinomycetota</taxon>
        <taxon>Actinomycetes</taxon>
        <taxon>Micrococcales</taxon>
        <taxon>Micrococcaceae</taxon>
        <taxon>Paeniglutamicibacter</taxon>
    </lineage>
</organism>
<dbReference type="Pfam" id="PF02397">
    <property type="entry name" value="Bac_transf"/>
    <property type="match status" value="1"/>
</dbReference>